<gene>
    <name evidence="5" type="ORF">FUA26_03590</name>
</gene>
<accession>A0A5C7AW56</accession>
<dbReference type="EMBL" id="VOSC01000012">
    <property type="protein sequence ID" value="TXE12888.1"/>
    <property type="molecule type" value="Genomic_DNA"/>
</dbReference>
<comment type="caution">
    <text evidence="5">The sequence shown here is derived from an EMBL/GenBank/DDBJ whole genome shotgun (WGS) entry which is preliminary data.</text>
</comment>
<dbReference type="SUPFAM" id="SSF56214">
    <property type="entry name" value="4'-phosphopantetheinyl transferase"/>
    <property type="match status" value="2"/>
</dbReference>
<dbReference type="RefSeq" id="WP_147131662.1">
    <property type="nucleotide sequence ID" value="NZ_VOSC01000012.1"/>
</dbReference>
<dbReference type="OrthoDB" id="9808281at2"/>
<evidence type="ECO:0000256" key="1">
    <source>
        <dbReference type="ARBA" id="ARBA00010990"/>
    </source>
</evidence>
<reference evidence="6" key="1">
    <citation type="submission" date="2019-08" db="EMBL/GenBank/DDBJ databases">
        <title>Seonamhaeicola sediminis sp. nov., isolated from marine sediment.</title>
        <authorList>
            <person name="Cao W.R."/>
        </authorList>
    </citation>
    <scope>NUCLEOTIDE SEQUENCE [LARGE SCALE GENOMIC DNA]</scope>
    <source>
        <strain evidence="6">Gy8</strain>
    </source>
</reference>
<evidence type="ECO:0000259" key="3">
    <source>
        <dbReference type="Pfam" id="PF01648"/>
    </source>
</evidence>
<feature type="domain" description="4'-phosphopantetheinyl transferase" evidence="3">
    <location>
        <begin position="132"/>
        <end position="200"/>
    </location>
</feature>
<protein>
    <submittedName>
        <fullName evidence="5">4'-phosphopantetheinyl transferase superfamily protein</fullName>
    </submittedName>
</protein>
<keyword evidence="2 5" id="KW-0808">Transferase</keyword>
<proteinExistence type="inferred from homology"/>
<name>A0A5C7AW56_9FLAO</name>
<evidence type="ECO:0000313" key="5">
    <source>
        <dbReference type="EMBL" id="TXE12888.1"/>
    </source>
</evidence>
<dbReference type="GO" id="GO:0008897">
    <property type="term" value="F:holo-[acyl-carrier-protein] synthase activity"/>
    <property type="evidence" value="ECO:0007669"/>
    <property type="project" value="InterPro"/>
</dbReference>
<evidence type="ECO:0000256" key="2">
    <source>
        <dbReference type="ARBA" id="ARBA00022679"/>
    </source>
</evidence>
<dbReference type="PANTHER" id="PTHR12215">
    <property type="entry name" value="PHOSPHOPANTETHEINE TRANSFERASE"/>
    <property type="match status" value="1"/>
</dbReference>
<dbReference type="Pfam" id="PF22624">
    <property type="entry name" value="AASDHPPT_N"/>
    <property type="match status" value="1"/>
</dbReference>
<keyword evidence="6" id="KW-1185">Reference proteome</keyword>
<dbReference type="InterPro" id="IPR008278">
    <property type="entry name" value="4-PPantetheinyl_Trfase_dom"/>
</dbReference>
<dbReference type="InterPro" id="IPR050559">
    <property type="entry name" value="P-Pant_transferase_sf"/>
</dbReference>
<sequence>MTKETCSYIRCKTTKVKAVKLTQPTIQFKGLKLFTINLLDFTNLTSFLKKHLNTEEINRANKFRFSKDRNRFIICRAVLKCILSEIVTLNTNQINFAYNKNNKPYLASHSSIYFNLSHSHDYALIGIANSEIGVDIEYIDENFVFNDILTNVFNTQEIYKVNKSVDKHLCFYKLWTRKEAYVKHIGIGVDDSIKKLNVIEGMHPVKPAFISNKTNIDIISFNVNKSYIASIALNEKQKVSNTIKLHEISPNFILNVEKTGFEPVTS</sequence>
<dbReference type="AlphaFoldDB" id="A0A5C7AW56"/>
<dbReference type="InterPro" id="IPR037143">
    <property type="entry name" value="4-PPantetheinyl_Trfase_dom_sf"/>
</dbReference>
<dbReference type="Pfam" id="PF01648">
    <property type="entry name" value="ACPS"/>
    <property type="match status" value="1"/>
</dbReference>
<comment type="similarity">
    <text evidence="1">Belongs to the P-Pant transferase superfamily. Gsp/Sfp/HetI/AcpT family.</text>
</comment>
<dbReference type="GO" id="GO:0000287">
    <property type="term" value="F:magnesium ion binding"/>
    <property type="evidence" value="ECO:0007669"/>
    <property type="project" value="InterPro"/>
</dbReference>
<evidence type="ECO:0000259" key="4">
    <source>
        <dbReference type="Pfam" id="PF22624"/>
    </source>
</evidence>
<feature type="domain" description="4'-phosphopantetheinyl transferase N-terminal" evidence="4">
    <location>
        <begin position="48"/>
        <end position="125"/>
    </location>
</feature>
<dbReference type="PANTHER" id="PTHR12215:SF10">
    <property type="entry name" value="L-AMINOADIPATE-SEMIALDEHYDE DEHYDROGENASE-PHOSPHOPANTETHEINYL TRANSFERASE"/>
    <property type="match status" value="1"/>
</dbReference>
<organism evidence="5 6">
    <name type="scientific">Seonamhaeicola algicola</name>
    <dbReference type="NCBI Taxonomy" id="1719036"/>
    <lineage>
        <taxon>Bacteria</taxon>
        <taxon>Pseudomonadati</taxon>
        <taxon>Bacteroidota</taxon>
        <taxon>Flavobacteriia</taxon>
        <taxon>Flavobacteriales</taxon>
        <taxon>Flavobacteriaceae</taxon>
    </lineage>
</organism>
<dbReference type="GO" id="GO:0019878">
    <property type="term" value="P:lysine biosynthetic process via aminoadipic acid"/>
    <property type="evidence" value="ECO:0007669"/>
    <property type="project" value="TreeGrafter"/>
</dbReference>
<dbReference type="InterPro" id="IPR055066">
    <property type="entry name" value="AASDHPPT_N"/>
</dbReference>
<dbReference type="Gene3D" id="3.90.470.20">
    <property type="entry name" value="4'-phosphopantetheinyl transferase domain"/>
    <property type="match status" value="2"/>
</dbReference>
<dbReference type="GO" id="GO:0005829">
    <property type="term" value="C:cytosol"/>
    <property type="evidence" value="ECO:0007669"/>
    <property type="project" value="TreeGrafter"/>
</dbReference>
<dbReference type="Proteomes" id="UP000321790">
    <property type="component" value="Unassembled WGS sequence"/>
</dbReference>
<evidence type="ECO:0000313" key="6">
    <source>
        <dbReference type="Proteomes" id="UP000321790"/>
    </source>
</evidence>